<dbReference type="GO" id="GO:0031419">
    <property type="term" value="F:cobalamin binding"/>
    <property type="evidence" value="ECO:0007669"/>
    <property type="project" value="UniProtKB-KW"/>
</dbReference>
<dbReference type="GO" id="GO:0046983">
    <property type="term" value="F:protein dimerization activity"/>
    <property type="evidence" value="ECO:0007669"/>
    <property type="project" value="InterPro"/>
</dbReference>
<evidence type="ECO:0000259" key="5">
    <source>
        <dbReference type="PROSITE" id="PS51332"/>
    </source>
</evidence>
<gene>
    <name evidence="6" type="primary">oraE</name>
    <name evidence="6" type="ORF">OSSY52_03940</name>
</gene>
<dbReference type="EMBL" id="AP018712">
    <property type="protein sequence ID" value="BBE30253.1"/>
    <property type="molecule type" value="Genomic_DNA"/>
</dbReference>
<keyword evidence="2" id="KW-0846">Cobalamin</keyword>
<evidence type="ECO:0000256" key="1">
    <source>
        <dbReference type="ARBA" id="ARBA00001922"/>
    </source>
</evidence>
<dbReference type="Pfam" id="PF16554">
    <property type="entry name" value="OAM_dimer"/>
    <property type="match status" value="1"/>
</dbReference>
<reference evidence="6 7" key="1">
    <citation type="submission" date="2018-06" db="EMBL/GenBank/DDBJ databases">
        <title>Genome sequencing of Oceanotoga sp. sy52.</title>
        <authorList>
            <person name="Mori K."/>
        </authorList>
    </citation>
    <scope>NUCLEOTIDE SEQUENCE [LARGE SCALE GENOMIC DNA]</scope>
    <source>
        <strain evidence="7">sy52</strain>
    </source>
</reference>
<dbReference type="InterPro" id="IPR036724">
    <property type="entry name" value="Cobalamin-bd_sf"/>
</dbReference>
<dbReference type="InterPro" id="IPR036843">
    <property type="entry name" value="KamE_N_sf"/>
</dbReference>
<dbReference type="InterPro" id="IPR006158">
    <property type="entry name" value="Cobalamin-bd"/>
</dbReference>
<dbReference type="PROSITE" id="PS51332">
    <property type="entry name" value="B12_BINDING"/>
    <property type="match status" value="1"/>
</dbReference>
<dbReference type="Gene3D" id="3.30.30.60">
    <property type="entry name" value="D-lysine 5,6-aminomutase beta subunit KamE, N-terminal domain"/>
    <property type="match status" value="1"/>
</dbReference>
<evidence type="ECO:0000313" key="7">
    <source>
        <dbReference type="Proteomes" id="UP000516361"/>
    </source>
</evidence>
<name>A0A7G1G633_9BACT</name>
<evidence type="ECO:0000256" key="4">
    <source>
        <dbReference type="ARBA" id="ARBA00023285"/>
    </source>
</evidence>
<evidence type="ECO:0000256" key="3">
    <source>
        <dbReference type="ARBA" id="ARBA00023235"/>
    </source>
</evidence>
<dbReference type="Gene3D" id="3.20.20.440">
    <property type="entry name" value="D-Lysine 5,6-aminomutase alpha subunit"/>
    <property type="match status" value="1"/>
</dbReference>
<dbReference type="AlphaFoldDB" id="A0A7G1G633"/>
<dbReference type="GO" id="GO:0046872">
    <property type="term" value="F:metal ion binding"/>
    <property type="evidence" value="ECO:0007669"/>
    <property type="project" value="InterPro"/>
</dbReference>
<protein>
    <submittedName>
        <fullName evidence="6">LuxR family transcriptional regulator</fullName>
    </submittedName>
</protein>
<dbReference type="Gene3D" id="3.40.50.280">
    <property type="entry name" value="Cobalamin-binding domain"/>
    <property type="match status" value="1"/>
</dbReference>
<keyword evidence="7" id="KW-1185">Reference proteome</keyword>
<accession>A0A7G1G633</accession>
<dbReference type="NCBIfam" id="NF040743">
    <property type="entry name" value="ornith_mutase_E"/>
    <property type="match status" value="1"/>
</dbReference>
<dbReference type="SUPFAM" id="SSF51703">
    <property type="entry name" value="Cobalamin (vitamin B12)-dependent enzymes"/>
    <property type="match status" value="1"/>
</dbReference>
<dbReference type="InterPro" id="IPR037086">
    <property type="entry name" value="Lys-AminoMut_asu_sf"/>
</dbReference>
<dbReference type="KEGG" id="ocy:OSSY52_03940"/>
<evidence type="ECO:0000313" key="6">
    <source>
        <dbReference type="EMBL" id="BBE30253.1"/>
    </source>
</evidence>
<dbReference type="InterPro" id="IPR015130">
    <property type="entry name" value="Lys-AminoMut_A"/>
</dbReference>
<keyword evidence="4" id="KW-0170">Cobalt</keyword>
<evidence type="ECO:0000256" key="2">
    <source>
        <dbReference type="ARBA" id="ARBA00022628"/>
    </source>
</evidence>
<dbReference type="Proteomes" id="UP000516361">
    <property type="component" value="Chromosome"/>
</dbReference>
<dbReference type="Pfam" id="PF02310">
    <property type="entry name" value="B12-binding"/>
    <property type="match status" value="1"/>
</dbReference>
<dbReference type="InterPro" id="IPR016176">
    <property type="entry name" value="Cbl-dep_enz_cat"/>
</dbReference>
<feature type="domain" description="B12-binding" evidence="5">
    <location>
        <begin position="593"/>
        <end position="726"/>
    </location>
</feature>
<comment type="cofactor">
    <cofactor evidence="1">
        <name>adenosylcob(III)alamin</name>
        <dbReference type="ChEBI" id="CHEBI:18408"/>
    </cofactor>
</comment>
<keyword evidence="3" id="KW-0413">Isomerase</keyword>
<sequence length="726" mass="81307">MDLKPNEKLDVNEILKDLESYVPRRKGWAWRKHVDEAKKHDFTYYQTSEDLKNSVPLPSAHYFGNIDPQPDEVITSEIASGKFEEDIRRMRMAAWHGADHIMVIRTLGQSHIDGLIEGTPEGIGGIPITRKQLRASRKACDLIEDEIGRPINFHSYVSGVAGPEIAVLFAEEGVNAAHQDPQYNVLYRGINPIRSFVDAAAAKHVMASVDMLQIDGAHNANASAKKAWNVMPELIVQHGINCMFSVKAGMKKDLISLSTVPPTTVPSPEFRMNLIYALTLREVMRDYKFRAQMNTRYIEADLFDATRIHTLNTVLSRLTSADIQSTITPDEGRNVPWHINSIRGVETAKHALISLDGIKKYVKIDEEAVRPEIRELKMRAILMLEEIQEMGGYFEAVEDGIFVDNGNYPERHGDGIKRPKNGGIGAGTIVPRDEDYFAPVSAHFGYNKLPEGIEKPEDAIGGDTLHKPEKIQYIDELDENDNVNTRLKEVNENRAKGLIKPEVEWSYDGVIQLDMTIPDTPEYAEAAAIEICKKMNLEEIQVISKTVLHPTEGTYVELRAKVPFFVKRDELTLPKKPDLLEEDVLFDFFKKHPTKVVAGTVGNDEHNVGMREILDIKHGGIEKYGVKYTYLGTSVPPEKMIDAAIETGASAILASFIVTHSDVHVENMKKLHELAIEKGIRDKVLIIVGGTQLNNDIAVENHMDAGFGRGTKGIHVATYLCKQLQK</sequence>
<dbReference type="InterPro" id="IPR049834">
    <property type="entry name" value="OraE-like"/>
</dbReference>
<dbReference type="Pfam" id="PF09043">
    <property type="entry name" value="Lys-AminoMut_A"/>
    <property type="match status" value="1"/>
</dbReference>
<organism evidence="6 7">
    <name type="scientific">Tepiditoga spiralis</name>
    <dbReference type="NCBI Taxonomy" id="2108365"/>
    <lineage>
        <taxon>Bacteria</taxon>
        <taxon>Thermotogati</taxon>
        <taxon>Thermotogota</taxon>
        <taxon>Thermotogae</taxon>
        <taxon>Petrotogales</taxon>
        <taxon>Petrotogaceae</taxon>
        <taxon>Tepiditoga</taxon>
    </lineage>
</organism>
<dbReference type="SUPFAM" id="SSF52242">
    <property type="entry name" value="Cobalamin (vitamin B12)-binding domain"/>
    <property type="match status" value="1"/>
</dbReference>
<dbReference type="InParanoid" id="A0A7G1G633"/>
<dbReference type="InterPro" id="IPR028991">
    <property type="entry name" value="KamE_N"/>
</dbReference>
<dbReference type="RefSeq" id="WP_190615369.1">
    <property type="nucleotide sequence ID" value="NZ_AP018712.1"/>
</dbReference>
<dbReference type="GO" id="GO:0016853">
    <property type="term" value="F:isomerase activity"/>
    <property type="evidence" value="ECO:0007669"/>
    <property type="project" value="UniProtKB-KW"/>
</dbReference>
<proteinExistence type="predicted"/>